<dbReference type="Pfam" id="PF19744">
    <property type="entry name" value="DUF6232"/>
    <property type="match status" value="1"/>
</dbReference>
<proteinExistence type="predicted"/>
<dbReference type="Proteomes" id="UP000230709">
    <property type="component" value="Chromosome"/>
</dbReference>
<dbReference type="InterPro" id="IPR045629">
    <property type="entry name" value="DUF6232"/>
</dbReference>
<dbReference type="RefSeq" id="WP_003612596.1">
    <property type="nucleotide sequence ID" value="NZ_ADVE02000001.1"/>
</dbReference>
<feature type="transmembrane region" description="Helical" evidence="1">
    <location>
        <begin position="12"/>
        <end position="36"/>
    </location>
</feature>
<evidence type="ECO:0000313" key="3">
    <source>
        <dbReference type="Proteomes" id="UP000230709"/>
    </source>
</evidence>
<keyword evidence="1" id="KW-0812">Transmembrane</keyword>
<evidence type="ECO:0000313" key="2">
    <source>
        <dbReference type="EMBL" id="ATQ67760.1"/>
    </source>
</evidence>
<dbReference type="STRING" id="595536.GCA_000178815_03646"/>
<keyword evidence="1" id="KW-1133">Transmembrane helix</keyword>
<gene>
    <name evidence="2" type="ORF">CQW49_07535</name>
</gene>
<reference evidence="3" key="1">
    <citation type="submission" date="2017-10" db="EMBL/GenBank/DDBJ databases">
        <title>Completed PacBio SMRT sequence of Methylosinus trichosporium OB3b reveals presence of a third large plasmid.</title>
        <authorList>
            <person name="Charles T.C."/>
            <person name="Lynch M.D.J."/>
            <person name="Heil J.R."/>
            <person name="Cheng J."/>
        </authorList>
    </citation>
    <scope>NUCLEOTIDE SEQUENCE [LARGE SCALE GENOMIC DNA]</scope>
    <source>
        <strain evidence="3">OB3b</strain>
    </source>
</reference>
<keyword evidence="3" id="KW-1185">Reference proteome</keyword>
<feature type="transmembrane region" description="Helical" evidence="1">
    <location>
        <begin position="48"/>
        <end position="71"/>
    </location>
</feature>
<keyword evidence="1" id="KW-0472">Membrane</keyword>
<name>A0A2D2CYE1_METT3</name>
<evidence type="ECO:0000256" key="1">
    <source>
        <dbReference type="SAM" id="Phobius"/>
    </source>
</evidence>
<protein>
    <submittedName>
        <fullName evidence="2">Uncharacterized protein</fullName>
    </submittedName>
</protein>
<sequence>MTNQLIFSDERAIITAAIATLDGVSYPTAAISSLSVRQAPARHGCAIVILWLIALPLLAFGALAALVVVVEGVQYFSGTAPAVHAHEVRETIGPAGVALVLGLVVASFARHLARSNEVFELCIATSGAERVALASQDKDYLQRLRTAIEAAIQAAHGVRPPPAGV</sequence>
<dbReference type="KEGG" id="mtw:CQW49_07535"/>
<accession>A0A2D2CYE1</accession>
<dbReference type="AlphaFoldDB" id="A0A2D2CYE1"/>
<dbReference type="EMBL" id="CP023737">
    <property type="protein sequence ID" value="ATQ67760.1"/>
    <property type="molecule type" value="Genomic_DNA"/>
</dbReference>
<feature type="transmembrane region" description="Helical" evidence="1">
    <location>
        <begin position="91"/>
        <end position="109"/>
    </location>
</feature>
<organism evidence="2 3">
    <name type="scientific">Methylosinus trichosporium (strain ATCC 35070 / NCIMB 11131 / UNIQEM 75 / OB3b)</name>
    <dbReference type="NCBI Taxonomy" id="595536"/>
    <lineage>
        <taxon>Bacteria</taxon>
        <taxon>Pseudomonadati</taxon>
        <taxon>Pseudomonadota</taxon>
        <taxon>Alphaproteobacteria</taxon>
        <taxon>Hyphomicrobiales</taxon>
        <taxon>Methylocystaceae</taxon>
        <taxon>Methylosinus</taxon>
    </lineage>
</organism>